<organism evidence="2 3">
    <name type="scientific">Physocladia obscura</name>
    <dbReference type="NCBI Taxonomy" id="109957"/>
    <lineage>
        <taxon>Eukaryota</taxon>
        <taxon>Fungi</taxon>
        <taxon>Fungi incertae sedis</taxon>
        <taxon>Chytridiomycota</taxon>
        <taxon>Chytridiomycota incertae sedis</taxon>
        <taxon>Chytridiomycetes</taxon>
        <taxon>Chytridiales</taxon>
        <taxon>Chytriomycetaceae</taxon>
        <taxon>Physocladia</taxon>
    </lineage>
</organism>
<gene>
    <name evidence="2" type="ORF">HK100_007131</name>
</gene>
<keyword evidence="1" id="KW-0812">Transmembrane</keyword>
<name>A0AAD5XBB4_9FUNG</name>
<keyword evidence="3" id="KW-1185">Reference proteome</keyword>
<protein>
    <submittedName>
        <fullName evidence="2">Uncharacterized protein</fullName>
    </submittedName>
</protein>
<dbReference type="Proteomes" id="UP001211907">
    <property type="component" value="Unassembled WGS sequence"/>
</dbReference>
<keyword evidence="1" id="KW-0472">Membrane</keyword>
<dbReference type="EMBL" id="JADGJH010003345">
    <property type="protein sequence ID" value="KAJ3091640.1"/>
    <property type="molecule type" value="Genomic_DNA"/>
</dbReference>
<reference evidence="2" key="1">
    <citation type="submission" date="2020-05" db="EMBL/GenBank/DDBJ databases">
        <title>Phylogenomic resolution of chytrid fungi.</title>
        <authorList>
            <person name="Stajich J.E."/>
            <person name="Amses K."/>
            <person name="Simmons R."/>
            <person name="Seto K."/>
            <person name="Myers J."/>
            <person name="Bonds A."/>
            <person name="Quandt C.A."/>
            <person name="Barry K."/>
            <person name="Liu P."/>
            <person name="Grigoriev I."/>
            <person name="Longcore J.E."/>
            <person name="James T.Y."/>
        </authorList>
    </citation>
    <scope>NUCLEOTIDE SEQUENCE</scope>
    <source>
        <strain evidence="2">JEL0513</strain>
    </source>
</reference>
<evidence type="ECO:0000256" key="1">
    <source>
        <dbReference type="SAM" id="Phobius"/>
    </source>
</evidence>
<accession>A0AAD5XBB4</accession>
<dbReference type="AlphaFoldDB" id="A0AAD5XBB4"/>
<feature type="transmembrane region" description="Helical" evidence="1">
    <location>
        <begin position="39"/>
        <end position="62"/>
    </location>
</feature>
<sequence length="91" mass="10059">MPDQPMGENAAFFVLQGLLCYMQIQLQRASGFGKTWGTGVGGVIVGWLWTMFFMAATGPLFVGPYARSGLFFDTFVLPVPRVLVDFFKSIL</sequence>
<proteinExistence type="predicted"/>
<evidence type="ECO:0000313" key="3">
    <source>
        <dbReference type="Proteomes" id="UP001211907"/>
    </source>
</evidence>
<comment type="caution">
    <text evidence="2">The sequence shown here is derived from an EMBL/GenBank/DDBJ whole genome shotgun (WGS) entry which is preliminary data.</text>
</comment>
<feature type="non-terminal residue" evidence="2">
    <location>
        <position position="91"/>
    </location>
</feature>
<keyword evidence="1" id="KW-1133">Transmembrane helix</keyword>
<evidence type="ECO:0000313" key="2">
    <source>
        <dbReference type="EMBL" id="KAJ3091640.1"/>
    </source>
</evidence>